<reference evidence="1 2" key="1">
    <citation type="submission" date="2018-01" db="EMBL/GenBank/DDBJ databases">
        <authorList>
            <person name="Gaut B.S."/>
            <person name="Morton B.R."/>
            <person name="Clegg M.T."/>
            <person name="Duvall M.R."/>
        </authorList>
    </citation>
    <scope>NUCLEOTIDE SEQUENCE [LARGE SCALE GENOMIC DNA]</scope>
    <source>
        <strain evidence="1">Cupriavidus taiwanensis cmp 52</strain>
    </source>
</reference>
<organism evidence="1 2">
    <name type="scientific">Cupriavidus taiwanensis</name>
    <dbReference type="NCBI Taxonomy" id="164546"/>
    <lineage>
        <taxon>Bacteria</taxon>
        <taxon>Pseudomonadati</taxon>
        <taxon>Pseudomonadota</taxon>
        <taxon>Betaproteobacteria</taxon>
        <taxon>Burkholderiales</taxon>
        <taxon>Burkholderiaceae</taxon>
        <taxon>Cupriavidus</taxon>
    </lineage>
</organism>
<sequence>MGGKKLNGLVRTKIPAPRRSQGGRRAKFAANHFPGWTSGVGAESVRISGVFYRNAVMPSPNPTSREVSLGNRPKLEPEFVAPGEPQYGEIARLDAFTFKRYLDRVFWHPRPEVLRFEVRAVPSPVGSVYDVVAIVGQGEGEIWFSEAAVPARWDYVAITETSDGLGRLQRERMKAEGKLPQDYKPFVGEGPVQDYAKLESPEEVEQRRWAVVNRIREANRRAREAAARPR</sequence>
<dbReference type="AlphaFoldDB" id="A0A375JBK1"/>
<gene>
    <name evidence="1" type="ORF">CBM2634_P30013</name>
</gene>
<accession>A0A375JBK1</accession>
<dbReference type="Proteomes" id="UP000256805">
    <property type="component" value="Unassembled WGS sequence"/>
</dbReference>
<proteinExistence type="predicted"/>
<dbReference type="EMBL" id="OVTA01000065">
    <property type="protein sequence ID" value="SPS02269.1"/>
    <property type="molecule type" value="Genomic_DNA"/>
</dbReference>
<name>A0A375JBK1_9BURK</name>
<evidence type="ECO:0000313" key="1">
    <source>
        <dbReference type="EMBL" id="SPS02269.1"/>
    </source>
</evidence>
<protein>
    <submittedName>
        <fullName evidence="1">Uncharacterized protein</fullName>
    </submittedName>
</protein>
<evidence type="ECO:0000313" key="2">
    <source>
        <dbReference type="Proteomes" id="UP000256805"/>
    </source>
</evidence>